<evidence type="ECO:0000256" key="8">
    <source>
        <dbReference type="ARBA" id="ARBA00022723"/>
    </source>
</evidence>
<dbReference type="SFLD" id="SFLDG01082">
    <property type="entry name" value="B12-binding_domain_containing"/>
    <property type="match status" value="1"/>
</dbReference>
<dbReference type="GO" id="GO:0004109">
    <property type="term" value="F:coproporphyrinogen oxidase activity"/>
    <property type="evidence" value="ECO:0007669"/>
    <property type="project" value="InterPro"/>
</dbReference>
<dbReference type="GO" id="GO:0005737">
    <property type="term" value="C:cytoplasm"/>
    <property type="evidence" value="ECO:0007669"/>
    <property type="project" value="UniProtKB-SubCell"/>
</dbReference>
<reference evidence="18 19" key="1">
    <citation type="submission" date="2016-10" db="EMBL/GenBank/DDBJ databases">
        <authorList>
            <person name="de Groot N.N."/>
        </authorList>
    </citation>
    <scope>NUCLEOTIDE SEQUENCE [LARGE SCALE GENOMIC DNA]</scope>
    <source>
        <strain evidence="18 19">DSM 26915</strain>
    </source>
</reference>
<protein>
    <recommendedName>
        <fullName evidence="14">Coproporphyrinogen-III oxidase</fullName>
        <ecNumber evidence="14">1.3.98.3</ecNumber>
    </recommendedName>
</protein>
<comment type="subcellular location">
    <subcellularLocation>
        <location evidence="1 14">Cytoplasm</location>
    </subcellularLocation>
</comment>
<dbReference type="SFLD" id="SFLDS00029">
    <property type="entry name" value="Radical_SAM"/>
    <property type="match status" value="1"/>
</dbReference>
<feature type="binding site" evidence="15">
    <location>
        <position position="54"/>
    </location>
    <ligand>
        <name>S-adenosyl-L-methionine</name>
        <dbReference type="ChEBI" id="CHEBI:59789"/>
        <label>1</label>
    </ligand>
</feature>
<dbReference type="EMBL" id="FNUZ01000004">
    <property type="protein sequence ID" value="SEG38425.1"/>
    <property type="molecule type" value="Genomic_DNA"/>
</dbReference>
<name>A0A1H5ZRN4_9RHOB</name>
<keyword evidence="12 14" id="KW-0627">Porphyrin biosynthesis</keyword>
<keyword evidence="19" id="KW-1185">Reference proteome</keyword>
<evidence type="ECO:0000256" key="7">
    <source>
        <dbReference type="ARBA" id="ARBA00022691"/>
    </source>
</evidence>
<evidence type="ECO:0000256" key="16">
    <source>
        <dbReference type="PIRSR" id="PIRSR000167-2"/>
    </source>
</evidence>
<keyword evidence="6 14" id="KW-0963">Cytoplasm</keyword>
<gene>
    <name evidence="18" type="ORF">SAMN04488045_2572</name>
</gene>
<keyword evidence="7 14" id="KW-0949">S-adenosyl-L-methionine</keyword>
<keyword evidence="8 14" id="KW-0479">Metal-binding</keyword>
<feature type="binding site" evidence="16">
    <location>
        <position position="64"/>
    </location>
    <ligand>
        <name>[4Fe-4S] cluster</name>
        <dbReference type="ChEBI" id="CHEBI:49883"/>
        <note>4Fe-4S-S-AdoMet</note>
    </ligand>
</feature>
<feature type="binding site" evidence="15">
    <location>
        <position position="144"/>
    </location>
    <ligand>
        <name>S-adenosyl-L-methionine</name>
        <dbReference type="ChEBI" id="CHEBI:59789"/>
        <label>1</label>
    </ligand>
</feature>
<dbReference type="PANTHER" id="PTHR13932:SF6">
    <property type="entry name" value="OXYGEN-INDEPENDENT COPROPORPHYRINOGEN III OXIDASE"/>
    <property type="match status" value="1"/>
</dbReference>
<sequence>MEHKTHLRRLGLFDAKVPRFTSYPPANRFSGDIDVATTQSWLTATPHGSEVSLYIHIPFCRRLCYFCACRTQGTKTDAPLERYVRTLIAEIDMVREQLPVDVTVRRLHFGGGTPTLLSPDYLTALLDALHGSFGLDDLDEFSVEIDPTEVDKARIDVLARYGMNRASLGVQDFDPRVQKAIGREQGFDTTRATVDLLAEAGIDEVNIDLLYGLPFQTMGSLEKTIDQVLQLNASRLALYGYAHVPWVSKRQVVIPFEALPDPETRFDLFERAQKLLLGQGYLQVGIDHFARPHDGLARAMIDRRLARSFQGYTDDRVPRLIGLGASSISKYPEGYVQNQPATAMYQGMIEAGRLAAARGVVLTPEDCARGALIEQLMCYFDASLSALHDPYPAAGQWLAHLADEYPEAIDFDGDRLSLRRWARPLVRIMAAQLGQTRTTPDTYSAAI</sequence>
<dbReference type="PIRSF" id="PIRSF000167">
    <property type="entry name" value="HemN"/>
    <property type="match status" value="1"/>
</dbReference>
<evidence type="ECO:0000256" key="10">
    <source>
        <dbReference type="ARBA" id="ARBA00023004"/>
    </source>
</evidence>
<comment type="subunit">
    <text evidence="4">Monomer.</text>
</comment>
<comment type="catalytic activity">
    <reaction evidence="13 14">
        <text>coproporphyrinogen III + 2 S-adenosyl-L-methionine = protoporphyrinogen IX + 2 5'-deoxyadenosine + 2 L-methionine + 2 CO2</text>
        <dbReference type="Rhea" id="RHEA:15425"/>
        <dbReference type="ChEBI" id="CHEBI:16526"/>
        <dbReference type="ChEBI" id="CHEBI:17319"/>
        <dbReference type="ChEBI" id="CHEBI:57307"/>
        <dbReference type="ChEBI" id="CHEBI:57309"/>
        <dbReference type="ChEBI" id="CHEBI:57844"/>
        <dbReference type="ChEBI" id="CHEBI:59789"/>
        <dbReference type="EC" id="1.3.98.3"/>
    </reaction>
</comment>
<evidence type="ECO:0000256" key="14">
    <source>
        <dbReference type="PIRNR" id="PIRNR000167"/>
    </source>
</evidence>
<keyword evidence="10 14" id="KW-0408">Iron</keyword>
<evidence type="ECO:0000313" key="19">
    <source>
        <dbReference type="Proteomes" id="UP000236752"/>
    </source>
</evidence>
<evidence type="ECO:0000259" key="17">
    <source>
        <dbReference type="PROSITE" id="PS51918"/>
    </source>
</evidence>
<dbReference type="Gene3D" id="3.20.20.70">
    <property type="entry name" value="Aldolase class I"/>
    <property type="match status" value="1"/>
</dbReference>
<dbReference type="OrthoDB" id="9808022at2"/>
<feature type="binding site" evidence="15">
    <location>
        <position position="111"/>
    </location>
    <ligand>
        <name>S-adenosyl-L-methionine</name>
        <dbReference type="ChEBI" id="CHEBI:59789"/>
        <label>1</label>
    </ligand>
</feature>
<comment type="pathway">
    <text evidence="2 14">Porphyrin-containing compound metabolism; protoporphyrin-IX biosynthesis; protoporphyrinogen-IX from coproporphyrinogen-III (AdoMet route): step 1/1.</text>
</comment>
<keyword evidence="9 14" id="KW-0560">Oxidoreductase</keyword>
<dbReference type="InterPro" id="IPR007197">
    <property type="entry name" value="rSAM"/>
</dbReference>
<dbReference type="UniPathway" id="UPA00251">
    <property type="reaction ID" value="UER00323"/>
</dbReference>
<keyword evidence="5 14" id="KW-0004">4Fe-4S</keyword>
<dbReference type="InterPro" id="IPR004558">
    <property type="entry name" value="Coprogen_oxidase_HemN"/>
</dbReference>
<evidence type="ECO:0000256" key="6">
    <source>
        <dbReference type="ARBA" id="ARBA00022490"/>
    </source>
</evidence>
<evidence type="ECO:0000256" key="3">
    <source>
        <dbReference type="ARBA" id="ARBA00005493"/>
    </source>
</evidence>
<dbReference type="InterPro" id="IPR006638">
    <property type="entry name" value="Elp3/MiaA/NifB-like_rSAM"/>
</dbReference>
<dbReference type="AlphaFoldDB" id="A0A1H5ZRN4"/>
<dbReference type="RefSeq" id="WP_103910907.1">
    <property type="nucleotide sequence ID" value="NZ_FNUZ01000004.1"/>
</dbReference>
<evidence type="ECO:0000256" key="1">
    <source>
        <dbReference type="ARBA" id="ARBA00004496"/>
    </source>
</evidence>
<feature type="binding site" evidence="15">
    <location>
        <position position="183"/>
    </location>
    <ligand>
        <name>S-adenosyl-L-methionine</name>
        <dbReference type="ChEBI" id="CHEBI:59789"/>
        <label>2</label>
    </ligand>
</feature>
<comment type="similarity">
    <text evidence="3 14">Belongs to the anaerobic coproporphyrinogen-III oxidase family.</text>
</comment>
<feature type="binding site" evidence="15">
    <location>
        <position position="328"/>
    </location>
    <ligand>
        <name>S-adenosyl-L-methionine</name>
        <dbReference type="ChEBI" id="CHEBI:59789"/>
        <label>1</label>
    </ligand>
</feature>
<evidence type="ECO:0000256" key="11">
    <source>
        <dbReference type="ARBA" id="ARBA00023014"/>
    </source>
</evidence>
<accession>A0A1H5ZRN4</accession>
<evidence type="ECO:0000256" key="5">
    <source>
        <dbReference type="ARBA" id="ARBA00022485"/>
    </source>
</evidence>
<dbReference type="InterPro" id="IPR058240">
    <property type="entry name" value="rSAM_sf"/>
</dbReference>
<evidence type="ECO:0000256" key="15">
    <source>
        <dbReference type="PIRSR" id="PIRSR000167-1"/>
    </source>
</evidence>
<dbReference type="SFLD" id="SFLDG01065">
    <property type="entry name" value="anaerobic_coproporphyrinogen-I"/>
    <property type="match status" value="1"/>
</dbReference>
<dbReference type="Pfam" id="PF04055">
    <property type="entry name" value="Radical_SAM"/>
    <property type="match status" value="1"/>
</dbReference>
<comment type="cofactor">
    <cofactor evidence="14 16">
        <name>[4Fe-4S] cluster</name>
        <dbReference type="ChEBI" id="CHEBI:49883"/>
    </cofactor>
    <text evidence="14 16">Binds 1 [4Fe-4S] cluster. The cluster is coordinated with 3 cysteines and an exchangeable S-adenosyl-L-methionine.</text>
</comment>
<evidence type="ECO:0000256" key="2">
    <source>
        <dbReference type="ARBA" id="ARBA00004785"/>
    </source>
</evidence>
<feature type="binding site" evidence="16">
    <location>
        <position position="60"/>
    </location>
    <ligand>
        <name>[4Fe-4S] cluster</name>
        <dbReference type="ChEBI" id="CHEBI:49883"/>
        <note>4Fe-4S-S-AdoMet</note>
    </ligand>
</feature>
<evidence type="ECO:0000256" key="12">
    <source>
        <dbReference type="ARBA" id="ARBA00023244"/>
    </source>
</evidence>
<feature type="binding site" evidence="15">
    <location>
        <position position="208"/>
    </location>
    <ligand>
        <name>S-adenosyl-L-methionine</name>
        <dbReference type="ChEBI" id="CHEBI:59789"/>
        <label>2</label>
    </ligand>
</feature>
<proteinExistence type="inferred from homology"/>
<dbReference type="GO" id="GO:0051539">
    <property type="term" value="F:4 iron, 4 sulfur cluster binding"/>
    <property type="evidence" value="ECO:0007669"/>
    <property type="project" value="UniProtKB-KW"/>
</dbReference>
<dbReference type="GO" id="GO:0051989">
    <property type="term" value="F:coproporphyrinogen dehydrogenase activity"/>
    <property type="evidence" value="ECO:0007669"/>
    <property type="project" value="UniProtKB-EC"/>
</dbReference>
<feature type="binding site" evidence="15">
    <location>
        <position position="171"/>
    </location>
    <ligand>
        <name>S-adenosyl-L-methionine</name>
        <dbReference type="ChEBI" id="CHEBI:59789"/>
        <label>2</label>
    </ligand>
</feature>
<dbReference type="PANTHER" id="PTHR13932">
    <property type="entry name" value="COPROPORPHYRINIGEN III OXIDASE"/>
    <property type="match status" value="1"/>
</dbReference>
<dbReference type="EC" id="1.3.98.3" evidence="14"/>
<keyword evidence="11 14" id="KW-0411">Iron-sulfur</keyword>
<evidence type="ECO:0000313" key="18">
    <source>
        <dbReference type="EMBL" id="SEG38425.1"/>
    </source>
</evidence>
<evidence type="ECO:0000256" key="4">
    <source>
        <dbReference type="ARBA" id="ARBA00011245"/>
    </source>
</evidence>
<dbReference type="SUPFAM" id="SSF102114">
    <property type="entry name" value="Radical SAM enzymes"/>
    <property type="match status" value="1"/>
</dbReference>
<dbReference type="InterPro" id="IPR013785">
    <property type="entry name" value="Aldolase_TIM"/>
</dbReference>
<evidence type="ECO:0000256" key="9">
    <source>
        <dbReference type="ARBA" id="ARBA00023002"/>
    </source>
</evidence>
<feature type="binding site" evidence="15">
    <location>
        <begin position="112"/>
        <end position="113"/>
    </location>
    <ligand>
        <name>S-adenosyl-L-methionine</name>
        <dbReference type="ChEBI" id="CHEBI:59789"/>
        <label>2</label>
    </ligand>
</feature>
<feature type="binding site" evidence="15">
    <location>
        <position position="242"/>
    </location>
    <ligand>
        <name>S-adenosyl-L-methionine</name>
        <dbReference type="ChEBI" id="CHEBI:59789"/>
        <label>2</label>
    </ligand>
</feature>
<feature type="binding site" evidence="16">
    <location>
        <position position="67"/>
    </location>
    <ligand>
        <name>[4Fe-4S] cluster</name>
        <dbReference type="ChEBI" id="CHEBI:49883"/>
        <note>4Fe-4S-S-AdoMet</note>
    </ligand>
</feature>
<dbReference type="SMART" id="SM00729">
    <property type="entry name" value="Elp3"/>
    <property type="match status" value="1"/>
</dbReference>
<dbReference type="NCBIfam" id="TIGR00538">
    <property type="entry name" value="hemN"/>
    <property type="match status" value="1"/>
</dbReference>
<dbReference type="InterPro" id="IPR034505">
    <property type="entry name" value="Coproporphyrinogen-III_oxidase"/>
</dbReference>
<feature type="binding site" evidence="15">
    <location>
        <begin position="66"/>
        <end position="68"/>
    </location>
    <ligand>
        <name>S-adenosyl-L-methionine</name>
        <dbReference type="ChEBI" id="CHEBI:59789"/>
        <label>2</label>
    </ligand>
</feature>
<dbReference type="PROSITE" id="PS51918">
    <property type="entry name" value="RADICAL_SAM"/>
    <property type="match status" value="1"/>
</dbReference>
<dbReference type="GO" id="GO:0046872">
    <property type="term" value="F:metal ion binding"/>
    <property type="evidence" value="ECO:0007669"/>
    <property type="project" value="UniProtKB-KW"/>
</dbReference>
<organism evidence="18 19">
    <name type="scientific">Thalassococcus halodurans</name>
    <dbReference type="NCBI Taxonomy" id="373675"/>
    <lineage>
        <taxon>Bacteria</taxon>
        <taxon>Pseudomonadati</taxon>
        <taxon>Pseudomonadota</taxon>
        <taxon>Alphaproteobacteria</taxon>
        <taxon>Rhodobacterales</taxon>
        <taxon>Roseobacteraceae</taxon>
        <taxon>Thalassococcus</taxon>
    </lineage>
</organism>
<dbReference type="GO" id="GO:0006782">
    <property type="term" value="P:protoporphyrinogen IX biosynthetic process"/>
    <property type="evidence" value="ECO:0007669"/>
    <property type="project" value="UniProtKB-UniPathway"/>
</dbReference>
<dbReference type="Proteomes" id="UP000236752">
    <property type="component" value="Unassembled WGS sequence"/>
</dbReference>
<evidence type="ECO:0000256" key="13">
    <source>
        <dbReference type="ARBA" id="ARBA00048321"/>
    </source>
</evidence>
<feature type="domain" description="Radical SAM core" evidence="17">
    <location>
        <begin position="45"/>
        <end position="287"/>
    </location>
</feature>